<keyword evidence="4" id="KW-0808">Transferase</keyword>
<evidence type="ECO:0000256" key="5">
    <source>
        <dbReference type="ARBA" id="ARBA00022786"/>
    </source>
</evidence>
<dbReference type="InterPro" id="IPR035983">
    <property type="entry name" value="Hect_E3_ubiquitin_ligase"/>
</dbReference>
<evidence type="ECO:0000256" key="2">
    <source>
        <dbReference type="ARBA" id="ARBA00004906"/>
    </source>
</evidence>
<gene>
    <name evidence="9" type="ORF">CCR75_006347</name>
</gene>
<dbReference type="InterPro" id="IPR000569">
    <property type="entry name" value="HECT_dom"/>
</dbReference>
<dbReference type="PANTHER" id="PTHR11254:SF440">
    <property type="entry name" value="E3 UBIQUITIN-PROTEIN LIGASE NEDD-4"/>
    <property type="match status" value="1"/>
</dbReference>
<comment type="pathway">
    <text evidence="2">Protein modification; protein ubiquitination.</text>
</comment>
<dbReference type="PANTHER" id="PTHR11254">
    <property type="entry name" value="HECT DOMAIN UBIQUITIN-PROTEIN LIGASE"/>
    <property type="match status" value="1"/>
</dbReference>
<comment type="caution">
    <text evidence="9">The sequence shown here is derived from an EMBL/GenBank/DDBJ whole genome shotgun (WGS) entry which is preliminary data.</text>
</comment>
<keyword evidence="7" id="KW-0472">Membrane</keyword>
<evidence type="ECO:0000259" key="8">
    <source>
        <dbReference type="PROSITE" id="PS50237"/>
    </source>
</evidence>
<reference evidence="9 10" key="1">
    <citation type="journal article" date="2021" name="Genome Biol.">
        <title>AFLAP: assembly-free linkage analysis pipeline using k-mers from genome sequencing data.</title>
        <authorList>
            <person name="Fletcher K."/>
            <person name="Zhang L."/>
            <person name="Gil J."/>
            <person name="Han R."/>
            <person name="Cavanaugh K."/>
            <person name="Michelmore R."/>
        </authorList>
    </citation>
    <scope>NUCLEOTIDE SEQUENCE [LARGE SCALE GENOMIC DNA]</scope>
    <source>
        <strain evidence="9 10">SF5</strain>
    </source>
</reference>
<comment type="catalytic activity">
    <reaction evidence="1">
        <text>S-ubiquitinyl-[E2 ubiquitin-conjugating enzyme]-L-cysteine + [acceptor protein]-L-lysine = [E2 ubiquitin-conjugating enzyme]-L-cysteine + N(6)-ubiquitinyl-[acceptor protein]-L-lysine.</text>
        <dbReference type="EC" id="2.3.2.26"/>
    </reaction>
</comment>
<dbReference type="OrthoDB" id="8068875at2759"/>
<dbReference type="InterPro" id="IPR050409">
    <property type="entry name" value="E3_ubiq-protein_ligase"/>
</dbReference>
<evidence type="ECO:0000313" key="9">
    <source>
        <dbReference type="EMBL" id="TDH74268.1"/>
    </source>
</evidence>
<dbReference type="Gene3D" id="3.30.2160.10">
    <property type="entry name" value="Hect, E3 ligase catalytic domain"/>
    <property type="match status" value="1"/>
</dbReference>
<protein>
    <recommendedName>
        <fullName evidence="3">HECT-type E3 ubiquitin transferase</fullName>
        <ecNumber evidence="3">2.3.2.26</ecNumber>
    </recommendedName>
</protein>
<proteinExistence type="predicted"/>
<feature type="active site" description="Glycyl thioester intermediate" evidence="6">
    <location>
        <position position="602"/>
    </location>
</feature>
<keyword evidence="7" id="KW-1133">Transmembrane helix</keyword>
<dbReference type="KEGG" id="blac:94350088"/>
<dbReference type="GO" id="GO:0006511">
    <property type="term" value="P:ubiquitin-dependent protein catabolic process"/>
    <property type="evidence" value="ECO:0007669"/>
    <property type="project" value="TreeGrafter"/>
</dbReference>
<organism evidence="9 10">
    <name type="scientific">Bremia lactucae</name>
    <name type="common">Lettuce downy mildew</name>
    <dbReference type="NCBI Taxonomy" id="4779"/>
    <lineage>
        <taxon>Eukaryota</taxon>
        <taxon>Sar</taxon>
        <taxon>Stramenopiles</taxon>
        <taxon>Oomycota</taxon>
        <taxon>Peronosporomycetes</taxon>
        <taxon>Peronosporales</taxon>
        <taxon>Peronosporaceae</taxon>
        <taxon>Bremia</taxon>
    </lineage>
</organism>
<evidence type="ECO:0000256" key="3">
    <source>
        <dbReference type="ARBA" id="ARBA00012485"/>
    </source>
</evidence>
<evidence type="ECO:0000256" key="7">
    <source>
        <dbReference type="SAM" id="Phobius"/>
    </source>
</evidence>
<dbReference type="Pfam" id="PF00632">
    <property type="entry name" value="HECT"/>
    <property type="match status" value="1"/>
</dbReference>
<evidence type="ECO:0000256" key="1">
    <source>
        <dbReference type="ARBA" id="ARBA00000885"/>
    </source>
</evidence>
<dbReference type="FunFam" id="3.90.1750.10:FF:000031">
    <property type="entry name" value="E3 ubiquitin-protein ligase TOM1"/>
    <property type="match status" value="1"/>
</dbReference>
<feature type="transmembrane region" description="Helical" evidence="7">
    <location>
        <begin position="6"/>
        <end position="25"/>
    </location>
</feature>
<dbReference type="EMBL" id="SHOA02000003">
    <property type="protein sequence ID" value="TDH74268.1"/>
    <property type="molecule type" value="Genomic_DNA"/>
</dbReference>
<dbReference type="SMART" id="SM00119">
    <property type="entry name" value="HECTc"/>
    <property type="match status" value="1"/>
</dbReference>
<dbReference type="FunFam" id="3.30.2410.10:FF:000009">
    <property type="entry name" value="Probable E3 ubiquitin-protein ligase HECTD2"/>
    <property type="match status" value="1"/>
</dbReference>
<keyword evidence="5 6" id="KW-0833">Ubl conjugation pathway</keyword>
<evidence type="ECO:0000256" key="4">
    <source>
        <dbReference type="ARBA" id="ARBA00022679"/>
    </source>
</evidence>
<keyword evidence="7" id="KW-0812">Transmembrane</keyword>
<dbReference type="EC" id="2.3.2.26" evidence="3"/>
<dbReference type="GeneID" id="94350088"/>
<dbReference type="PROSITE" id="PS50237">
    <property type="entry name" value="HECT"/>
    <property type="match status" value="1"/>
</dbReference>
<name>A0A976IM34_BRELC</name>
<dbReference type="Gene3D" id="3.90.1750.10">
    <property type="entry name" value="Hect, E3 ligase catalytic domains"/>
    <property type="match status" value="1"/>
</dbReference>
<keyword evidence="10" id="KW-1185">Reference proteome</keyword>
<dbReference type="Proteomes" id="UP000294530">
    <property type="component" value="Unassembled WGS sequence"/>
</dbReference>
<dbReference type="RefSeq" id="XP_067823766.1">
    <property type="nucleotide sequence ID" value="XM_067964417.1"/>
</dbReference>
<dbReference type="GO" id="GO:0005737">
    <property type="term" value="C:cytoplasm"/>
    <property type="evidence" value="ECO:0007669"/>
    <property type="project" value="TreeGrafter"/>
</dbReference>
<accession>A0A976IM34</accession>
<evidence type="ECO:0000256" key="6">
    <source>
        <dbReference type="PROSITE-ProRule" id="PRU00104"/>
    </source>
</evidence>
<evidence type="ECO:0000313" key="10">
    <source>
        <dbReference type="Proteomes" id="UP000294530"/>
    </source>
</evidence>
<dbReference type="GO" id="GO:0016567">
    <property type="term" value="P:protein ubiquitination"/>
    <property type="evidence" value="ECO:0007669"/>
    <property type="project" value="TreeGrafter"/>
</dbReference>
<feature type="domain" description="HECT" evidence="8">
    <location>
        <begin position="297"/>
        <end position="635"/>
    </location>
</feature>
<dbReference type="SUPFAM" id="SSF56204">
    <property type="entry name" value="Hect, E3 ligase catalytic domain"/>
    <property type="match status" value="1"/>
</dbReference>
<dbReference type="GO" id="GO:0061630">
    <property type="term" value="F:ubiquitin protein ligase activity"/>
    <property type="evidence" value="ECO:0007669"/>
    <property type="project" value="UniProtKB-EC"/>
</dbReference>
<dbReference type="FunFam" id="3.30.2160.10:FF:000001">
    <property type="entry name" value="E3 ubiquitin-protein ligase NEDD4-like"/>
    <property type="match status" value="1"/>
</dbReference>
<dbReference type="CDD" id="cd00078">
    <property type="entry name" value="HECTc"/>
    <property type="match status" value="1"/>
</dbReference>
<dbReference type="Gene3D" id="3.30.2410.10">
    <property type="entry name" value="Hect, E3 ligase catalytic domain"/>
    <property type="match status" value="1"/>
</dbReference>
<sequence length="635" mass="73062">MEGGLLAILINVSFVAFLATAFFFMRHKLIYKHTQRLRDLAEPLLGIPLSQNDHRLDTITREAEKGFDTCIVCEFENFKNALFCSLCGECFEKNQAPYHVLKLKKRCRKGQQESKRNVTSALSRCFTARQLRVKKRKDWTRKLDVEGHMFWFRKKETSDLITPASAGKVLYFVKLNANRKMPEQVKGPEAFESKVAIVEPLTLKVFEDLVNMDIVLASKADAAVRATGEVLESDTQNGVERRREILEWAAKDFPSKYAYFVRTTAALLVPPEVEFLKLSIHRDYIFEESMEHLGCIEERNIRSAMRIHFLKESGVDAGGLQREWLTMLTERLMDPKAGLFKMTHGDDRAFYLNANSRYDNGMEHLIYFYGAGRLLGRALLEGIVLNWHLCVPLLKLILGTPLCMDDVKFYDAEVYKSMMWMLENDNVEALNLDFSVLERVGEDTVTVDLIPNGRRILVTDANKQEYLERQVEFLLMRSIANQLYVFLKGIYEVLPQHLLMLFDHEELEYLICGSPEIDVDDWKGNTLVAESVARSPTLGWFWDIVREMPNEYRRRLLQFTTGCSRVPLVGFKGLTSYDGKVCLFTIRGIVGAPNEFVRSYACFNRLDLPLGISQCELKSMLYAVLDTEQYGFTTD</sequence>
<dbReference type="AlphaFoldDB" id="A0A976IM34"/>